<dbReference type="Pfam" id="PF09335">
    <property type="entry name" value="VTT_dom"/>
    <property type="match status" value="1"/>
</dbReference>
<dbReference type="STRING" id="45068.Llon_1172"/>
<feature type="domain" description="VTT" evidence="7">
    <location>
        <begin position="54"/>
        <end position="170"/>
    </location>
</feature>
<reference evidence="8 9" key="1">
    <citation type="submission" date="2015-11" db="EMBL/GenBank/DDBJ databases">
        <title>Genomic analysis of 38 Legionella species identifies large and diverse effector repertoires.</title>
        <authorList>
            <person name="Burstein D."/>
            <person name="Amaro F."/>
            <person name="Zusman T."/>
            <person name="Lifshitz Z."/>
            <person name="Cohen O."/>
            <person name="Gilbert J.A."/>
            <person name="Pupko T."/>
            <person name="Shuman H.A."/>
            <person name="Segal G."/>
        </authorList>
    </citation>
    <scope>NUCLEOTIDE SEQUENCE [LARGE SCALE GENOMIC DNA]</scope>
    <source>
        <strain evidence="8 9">ATCC 49505</strain>
    </source>
</reference>
<dbReference type="PANTHER" id="PTHR12677:SF59">
    <property type="entry name" value="GOLGI APPARATUS MEMBRANE PROTEIN TVP38-RELATED"/>
    <property type="match status" value="1"/>
</dbReference>
<keyword evidence="2 6" id="KW-1003">Cell membrane</keyword>
<feature type="transmembrane region" description="Helical" evidence="6">
    <location>
        <begin position="118"/>
        <end position="138"/>
    </location>
</feature>
<evidence type="ECO:0000259" key="7">
    <source>
        <dbReference type="Pfam" id="PF09335"/>
    </source>
</evidence>
<dbReference type="PATRIC" id="fig|45068.5.peg.1263"/>
<dbReference type="PANTHER" id="PTHR12677">
    <property type="entry name" value="GOLGI APPARATUS MEMBRANE PROTEIN TVP38-RELATED"/>
    <property type="match status" value="1"/>
</dbReference>
<evidence type="ECO:0000313" key="9">
    <source>
        <dbReference type="Proteomes" id="UP000054997"/>
    </source>
</evidence>
<comment type="caution">
    <text evidence="8">The sequence shown here is derived from an EMBL/GenBank/DDBJ whole genome shotgun (WGS) entry which is preliminary data.</text>
</comment>
<dbReference type="Proteomes" id="UP000054997">
    <property type="component" value="Unassembled WGS sequence"/>
</dbReference>
<evidence type="ECO:0000256" key="5">
    <source>
        <dbReference type="ARBA" id="ARBA00023136"/>
    </source>
</evidence>
<comment type="subcellular location">
    <subcellularLocation>
        <location evidence="1 6">Cell membrane</location>
        <topology evidence="1 6">Multi-pass membrane protein</topology>
    </subcellularLocation>
</comment>
<organism evidence="8 9">
    <name type="scientific">Legionella londiniensis</name>
    <dbReference type="NCBI Taxonomy" id="45068"/>
    <lineage>
        <taxon>Bacteria</taxon>
        <taxon>Pseudomonadati</taxon>
        <taxon>Pseudomonadota</taxon>
        <taxon>Gammaproteobacteria</taxon>
        <taxon>Legionellales</taxon>
        <taxon>Legionellaceae</taxon>
        <taxon>Legionella</taxon>
    </lineage>
</organism>
<feature type="transmembrane region" description="Helical" evidence="6">
    <location>
        <begin position="74"/>
        <end position="95"/>
    </location>
</feature>
<keyword evidence="4 6" id="KW-1133">Transmembrane helix</keyword>
<dbReference type="InterPro" id="IPR015414">
    <property type="entry name" value="TMEM64"/>
</dbReference>
<keyword evidence="3 6" id="KW-0812">Transmembrane</keyword>
<gene>
    <name evidence="8" type="ORF">Llon_1172</name>
</gene>
<evidence type="ECO:0000256" key="6">
    <source>
        <dbReference type="RuleBase" id="RU366058"/>
    </source>
</evidence>
<comment type="similarity">
    <text evidence="6">Belongs to the TVP38/TMEM64 family.</text>
</comment>
<evidence type="ECO:0000256" key="3">
    <source>
        <dbReference type="ARBA" id="ARBA00022692"/>
    </source>
</evidence>
<dbReference type="GO" id="GO:0005886">
    <property type="term" value="C:plasma membrane"/>
    <property type="evidence" value="ECO:0007669"/>
    <property type="project" value="UniProtKB-SubCell"/>
</dbReference>
<evidence type="ECO:0000256" key="2">
    <source>
        <dbReference type="ARBA" id="ARBA00022475"/>
    </source>
</evidence>
<proteinExistence type="inferred from homology"/>
<protein>
    <recommendedName>
        <fullName evidence="6">TVP38/TMEM64 family membrane protein</fullName>
    </recommendedName>
</protein>
<evidence type="ECO:0000256" key="1">
    <source>
        <dbReference type="ARBA" id="ARBA00004651"/>
    </source>
</evidence>
<evidence type="ECO:0000313" key="8">
    <source>
        <dbReference type="EMBL" id="KTD21074.1"/>
    </source>
</evidence>
<sequence length="207" mass="23327">MKGICTALAILLIAMCVFFFQQKAFLIIHWINNLGIVAPIFFLFLYCFATLFFLPTMVLTLAGGAIFGPVLGTFFNLLGATIGAGCAFCISRYLIFDWLKTKENARISKLIKGVENRGWQFVALLRIVPIIPFNIVNYGLGLTGIKFSHYMLTTVIFLIPTEIISTYCGYAGMDMLINTGLLYKRFSLLAFLILSFILIVIQFWKKK</sequence>
<dbReference type="EMBL" id="LNYK01000016">
    <property type="protein sequence ID" value="KTD21074.1"/>
    <property type="molecule type" value="Genomic_DNA"/>
</dbReference>
<dbReference type="OrthoDB" id="9800167at2"/>
<evidence type="ECO:0000256" key="4">
    <source>
        <dbReference type="ARBA" id="ARBA00022989"/>
    </source>
</evidence>
<feature type="transmembrane region" description="Helical" evidence="6">
    <location>
        <begin position="150"/>
        <end position="173"/>
    </location>
</feature>
<feature type="transmembrane region" description="Helical" evidence="6">
    <location>
        <begin position="185"/>
        <end position="204"/>
    </location>
</feature>
<keyword evidence="9" id="KW-1185">Reference proteome</keyword>
<dbReference type="AlphaFoldDB" id="A0A0W0VLQ7"/>
<dbReference type="InterPro" id="IPR032816">
    <property type="entry name" value="VTT_dom"/>
</dbReference>
<dbReference type="RefSeq" id="WP_058529180.1">
    <property type="nucleotide sequence ID" value="NZ_CAAAHZ010000015.1"/>
</dbReference>
<keyword evidence="5 6" id="KW-0472">Membrane</keyword>
<accession>A0A0W0VLQ7</accession>
<name>A0A0W0VLQ7_9GAMM</name>
<feature type="transmembrane region" description="Helical" evidence="6">
    <location>
        <begin position="36"/>
        <end position="62"/>
    </location>
</feature>